<proteinExistence type="predicted"/>
<feature type="domain" description="Thioesterase" evidence="2">
    <location>
        <begin position="133"/>
        <end position="179"/>
    </location>
</feature>
<dbReference type="InterPro" id="IPR006683">
    <property type="entry name" value="Thioestr_dom"/>
</dbReference>
<evidence type="ECO:0000313" key="4">
    <source>
        <dbReference type="Proteomes" id="UP000305067"/>
    </source>
</evidence>
<dbReference type="Proteomes" id="UP000305067">
    <property type="component" value="Unassembled WGS sequence"/>
</dbReference>
<accession>A0A5C3QH78</accession>
<feature type="compositionally biased region" description="Low complexity" evidence="1">
    <location>
        <begin position="34"/>
        <end position="52"/>
    </location>
</feature>
<dbReference type="AlphaFoldDB" id="A0A5C3QH78"/>
<dbReference type="Pfam" id="PF03061">
    <property type="entry name" value="4HBT"/>
    <property type="match status" value="1"/>
</dbReference>
<dbReference type="PANTHER" id="PTHR47260:SF1">
    <property type="entry name" value="UPF0644 PROTEIN PB2B4.06"/>
    <property type="match status" value="1"/>
</dbReference>
<evidence type="ECO:0000313" key="3">
    <source>
        <dbReference type="EMBL" id="TFL01443.1"/>
    </source>
</evidence>
<evidence type="ECO:0000259" key="2">
    <source>
        <dbReference type="Pfam" id="PF03061"/>
    </source>
</evidence>
<evidence type="ECO:0000256" key="1">
    <source>
        <dbReference type="SAM" id="MobiDB-lite"/>
    </source>
</evidence>
<feature type="compositionally biased region" description="Low complexity" evidence="1">
    <location>
        <begin position="1"/>
        <end position="24"/>
    </location>
</feature>
<dbReference type="OrthoDB" id="506431at2759"/>
<reference evidence="3 4" key="1">
    <citation type="journal article" date="2019" name="Nat. Ecol. Evol.">
        <title>Megaphylogeny resolves global patterns of mushroom evolution.</title>
        <authorList>
            <person name="Varga T."/>
            <person name="Krizsan K."/>
            <person name="Foldi C."/>
            <person name="Dima B."/>
            <person name="Sanchez-Garcia M."/>
            <person name="Sanchez-Ramirez S."/>
            <person name="Szollosi G.J."/>
            <person name="Szarkandi J.G."/>
            <person name="Papp V."/>
            <person name="Albert L."/>
            <person name="Andreopoulos W."/>
            <person name="Angelini C."/>
            <person name="Antonin V."/>
            <person name="Barry K.W."/>
            <person name="Bougher N.L."/>
            <person name="Buchanan P."/>
            <person name="Buyck B."/>
            <person name="Bense V."/>
            <person name="Catcheside P."/>
            <person name="Chovatia M."/>
            <person name="Cooper J."/>
            <person name="Damon W."/>
            <person name="Desjardin D."/>
            <person name="Finy P."/>
            <person name="Geml J."/>
            <person name="Haridas S."/>
            <person name="Hughes K."/>
            <person name="Justo A."/>
            <person name="Karasinski D."/>
            <person name="Kautmanova I."/>
            <person name="Kiss B."/>
            <person name="Kocsube S."/>
            <person name="Kotiranta H."/>
            <person name="LaButti K.M."/>
            <person name="Lechner B.E."/>
            <person name="Liimatainen K."/>
            <person name="Lipzen A."/>
            <person name="Lukacs Z."/>
            <person name="Mihaltcheva S."/>
            <person name="Morgado L.N."/>
            <person name="Niskanen T."/>
            <person name="Noordeloos M.E."/>
            <person name="Ohm R.A."/>
            <person name="Ortiz-Santana B."/>
            <person name="Ovrebo C."/>
            <person name="Racz N."/>
            <person name="Riley R."/>
            <person name="Savchenko A."/>
            <person name="Shiryaev A."/>
            <person name="Soop K."/>
            <person name="Spirin V."/>
            <person name="Szebenyi C."/>
            <person name="Tomsovsky M."/>
            <person name="Tulloss R.E."/>
            <person name="Uehling J."/>
            <person name="Grigoriev I.V."/>
            <person name="Vagvolgyi C."/>
            <person name="Papp T."/>
            <person name="Martin F.M."/>
            <person name="Miettinen O."/>
            <person name="Hibbett D.S."/>
            <person name="Nagy L.G."/>
        </authorList>
    </citation>
    <scope>NUCLEOTIDE SEQUENCE [LARGE SCALE GENOMIC DNA]</scope>
    <source>
        <strain evidence="3 4">CBS 309.79</strain>
    </source>
</reference>
<dbReference type="InterPro" id="IPR052061">
    <property type="entry name" value="PTE-AB_protein"/>
</dbReference>
<organism evidence="3 4">
    <name type="scientific">Pterulicium gracile</name>
    <dbReference type="NCBI Taxonomy" id="1884261"/>
    <lineage>
        <taxon>Eukaryota</taxon>
        <taxon>Fungi</taxon>
        <taxon>Dikarya</taxon>
        <taxon>Basidiomycota</taxon>
        <taxon>Agaricomycotina</taxon>
        <taxon>Agaricomycetes</taxon>
        <taxon>Agaricomycetidae</taxon>
        <taxon>Agaricales</taxon>
        <taxon>Pleurotineae</taxon>
        <taxon>Pterulaceae</taxon>
        <taxon>Pterulicium</taxon>
    </lineage>
</organism>
<name>A0A5C3QH78_9AGAR</name>
<dbReference type="CDD" id="cd03443">
    <property type="entry name" value="PaaI_thioesterase"/>
    <property type="match status" value="1"/>
</dbReference>
<protein>
    <submittedName>
        <fullName evidence="3">HotDog domain-containing protein</fullName>
    </submittedName>
</protein>
<feature type="region of interest" description="Disordered" evidence="1">
    <location>
        <begin position="1"/>
        <end position="54"/>
    </location>
</feature>
<keyword evidence="4" id="KW-1185">Reference proteome</keyword>
<dbReference type="STRING" id="1884261.A0A5C3QH78"/>
<sequence length="187" mass="20081">MSLRLLQRSLPRASARSLRSYSSSKPTLQSATHPPSSITPSSPASSSDSPKPLDLESELQSLPLLKSHRALAPSFYELRAYADVPPHRRANHLSAHTLSGPGKLGVAPLVRCKEDDSECVVFVHLGEGLCGHQGIVHGGLMATLLDEALSRTACNNLPSKVGVTANLTIEYRAPTKADQVSSRSYYL</sequence>
<gene>
    <name evidence="3" type="ORF">BDV98DRAFT_568102</name>
</gene>
<dbReference type="EMBL" id="ML178825">
    <property type="protein sequence ID" value="TFL01443.1"/>
    <property type="molecule type" value="Genomic_DNA"/>
</dbReference>
<dbReference type="InterPro" id="IPR029069">
    <property type="entry name" value="HotDog_dom_sf"/>
</dbReference>
<dbReference type="Gene3D" id="3.10.129.10">
    <property type="entry name" value="Hotdog Thioesterase"/>
    <property type="match status" value="1"/>
</dbReference>
<dbReference type="SUPFAM" id="SSF54637">
    <property type="entry name" value="Thioesterase/thiol ester dehydrase-isomerase"/>
    <property type="match status" value="1"/>
</dbReference>
<dbReference type="PANTHER" id="PTHR47260">
    <property type="entry name" value="UPF0644 PROTEIN PB2B4.06"/>
    <property type="match status" value="1"/>
</dbReference>